<keyword evidence="4" id="KW-0238">DNA-binding</keyword>
<dbReference type="RefSeq" id="WP_341416872.1">
    <property type="nucleotide sequence ID" value="NZ_JBBPCC010000011.1"/>
</dbReference>
<proteinExistence type="inferred from homology"/>
<keyword evidence="2" id="KW-0805">Transcription regulation</keyword>
<dbReference type="InterPro" id="IPR014284">
    <property type="entry name" value="RNA_pol_sigma-70_dom"/>
</dbReference>
<dbReference type="InterPro" id="IPR036388">
    <property type="entry name" value="WH-like_DNA-bd_sf"/>
</dbReference>
<dbReference type="SUPFAM" id="SSF88946">
    <property type="entry name" value="Sigma2 domain of RNA polymerase sigma factors"/>
    <property type="match status" value="1"/>
</dbReference>
<keyword evidence="3" id="KW-0731">Sigma factor</keyword>
<evidence type="ECO:0000256" key="4">
    <source>
        <dbReference type="ARBA" id="ARBA00023125"/>
    </source>
</evidence>
<keyword evidence="5" id="KW-0804">Transcription</keyword>
<evidence type="ECO:0000256" key="1">
    <source>
        <dbReference type="ARBA" id="ARBA00010641"/>
    </source>
</evidence>
<evidence type="ECO:0000259" key="7">
    <source>
        <dbReference type="Pfam" id="PF08281"/>
    </source>
</evidence>
<dbReference type="Gene3D" id="1.10.10.10">
    <property type="entry name" value="Winged helix-like DNA-binding domain superfamily/Winged helix DNA-binding domain"/>
    <property type="match status" value="1"/>
</dbReference>
<protein>
    <submittedName>
        <fullName evidence="8">Sigma-70 family RNA polymerase sigma factor</fullName>
    </submittedName>
</protein>
<dbReference type="PANTHER" id="PTHR43133">
    <property type="entry name" value="RNA POLYMERASE ECF-TYPE SIGMA FACTO"/>
    <property type="match status" value="1"/>
</dbReference>
<dbReference type="Gene3D" id="1.10.1740.10">
    <property type="match status" value="1"/>
</dbReference>
<feature type="domain" description="RNA polymerase sigma factor 70 region 4 type 2" evidence="7">
    <location>
        <begin position="110"/>
        <end position="158"/>
    </location>
</feature>
<reference evidence="8 9" key="1">
    <citation type="submission" date="2024-04" db="EMBL/GenBank/DDBJ databases">
        <title>draft genome sequnece of Paenibacillus filicis.</title>
        <authorList>
            <person name="Kim D.-U."/>
        </authorList>
    </citation>
    <scope>NUCLEOTIDE SEQUENCE [LARGE SCALE GENOMIC DNA]</scope>
    <source>
        <strain evidence="8 9">KACC14197</strain>
    </source>
</reference>
<comment type="similarity">
    <text evidence="1">Belongs to the sigma-70 factor family. ECF subfamily.</text>
</comment>
<gene>
    <name evidence="8" type="ORF">WMW72_17765</name>
</gene>
<evidence type="ECO:0000256" key="2">
    <source>
        <dbReference type="ARBA" id="ARBA00023015"/>
    </source>
</evidence>
<feature type="domain" description="RNA polymerase sigma-70 region 2" evidence="6">
    <location>
        <begin position="15"/>
        <end position="77"/>
    </location>
</feature>
<dbReference type="Proteomes" id="UP001469365">
    <property type="component" value="Unassembled WGS sequence"/>
</dbReference>
<evidence type="ECO:0000256" key="3">
    <source>
        <dbReference type="ARBA" id="ARBA00023082"/>
    </source>
</evidence>
<dbReference type="PANTHER" id="PTHR43133:SF8">
    <property type="entry name" value="RNA POLYMERASE SIGMA FACTOR HI_1459-RELATED"/>
    <property type="match status" value="1"/>
</dbReference>
<dbReference type="InterPro" id="IPR013325">
    <property type="entry name" value="RNA_pol_sigma_r2"/>
</dbReference>
<evidence type="ECO:0000259" key="6">
    <source>
        <dbReference type="Pfam" id="PF04542"/>
    </source>
</evidence>
<evidence type="ECO:0000313" key="8">
    <source>
        <dbReference type="EMBL" id="MEK8129757.1"/>
    </source>
</evidence>
<dbReference type="EMBL" id="JBBPCC010000011">
    <property type="protein sequence ID" value="MEK8129757.1"/>
    <property type="molecule type" value="Genomic_DNA"/>
</dbReference>
<evidence type="ECO:0000313" key="9">
    <source>
        <dbReference type="Proteomes" id="UP001469365"/>
    </source>
</evidence>
<keyword evidence="9" id="KW-1185">Reference proteome</keyword>
<dbReference type="InterPro" id="IPR007627">
    <property type="entry name" value="RNA_pol_sigma70_r2"/>
</dbReference>
<comment type="caution">
    <text evidence="8">The sequence shown here is derived from an EMBL/GenBank/DDBJ whole genome shotgun (WGS) entry which is preliminary data.</text>
</comment>
<dbReference type="InterPro" id="IPR013249">
    <property type="entry name" value="RNA_pol_sigma70_r4_t2"/>
</dbReference>
<dbReference type="InterPro" id="IPR039425">
    <property type="entry name" value="RNA_pol_sigma-70-like"/>
</dbReference>
<dbReference type="Pfam" id="PF08281">
    <property type="entry name" value="Sigma70_r4_2"/>
    <property type="match status" value="1"/>
</dbReference>
<sequence>MENPDSDYFKDIFYAHYPSVRRKLIALLRDEGAAEDLAQEVFLRLYRNPPDEPGAIGAWLQRVLTRIAYDHMRKKAREAALQTKQEQAIQTLSQQQPSSEEQLLLQMEHEELKQWLEKLPQRDREVLLLRYSGYSYAEIAEKMKVNPPLIGSWLQRATVRLKRQAESGSLK</sequence>
<dbReference type="InterPro" id="IPR013324">
    <property type="entry name" value="RNA_pol_sigma_r3/r4-like"/>
</dbReference>
<organism evidence="8 9">
    <name type="scientific">Paenibacillus filicis</name>
    <dbReference type="NCBI Taxonomy" id="669464"/>
    <lineage>
        <taxon>Bacteria</taxon>
        <taxon>Bacillati</taxon>
        <taxon>Bacillota</taxon>
        <taxon>Bacilli</taxon>
        <taxon>Bacillales</taxon>
        <taxon>Paenibacillaceae</taxon>
        <taxon>Paenibacillus</taxon>
    </lineage>
</organism>
<evidence type="ECO:0000256" key="5">
    <source>
        <dbReference type="ARBA" id="ARBA00023163"/>
    </source>
</evidence>
<dbReference type="SUPFAM" id="SSF88659">
    <property type="entry name" value="Sigma3 and sigma4 domains of RNA polymerase sigma factors"/>
    <property type="match status" value="1"/>
</dbReference>
<accession>A0ABU9DLM7</accession>
<name>A0ABU9DLM7_9BACL</name>
<dbReference type="Pfam" id="PF04542">
    <property type="entry name" value="Sigma70_r2"/>
    <property type="match status" value="1"/>
</dbReference>
<dbReference type="NCBIfam" id="TIGR02937">
    <property type="entry name" value="sigma70-ECF"/>
    <property type="match status" value="1"/>
</dbReference>
<dbReference type="CDD" id="cd06171">
    <property type="entry name" value="Sigma70_r4"/>
    <property type="match status" value="1"/>
</dbReference>